<name>A0A0F9G241_9ZZZZ</name>
<protein>
    <submittedName>
        <fullName evidence="1">Uncharacterized protein</fullName>
    </submittedName>
</protein>
<evidence type="ECO:0000313" key="1">
    <source>
        <dbReference type="EMBL" id="KKL84501.1"/>
    </source>
</evidence>
<organism evidence="1">
    <name type="scientific">marine sediment metagenome</name>
    <dbReference type="NCBI Taxonomy" id="412755"/>
    <lineage>
        <taxon>unclassified sequences</taxon>
        <taxon>metagenomes</taxon>
        <taxon>ecological metagenomes</taxon>
    </lineage>
</organism>
<reference evidence="1" key="1">
    <citation type="journal article" date="2015" name="Nature">
        <title>Complex archaea that bridge the gap between prokaryotes and eukaryotes.</title>
        <authorList>
            <person name="Spang A."/>
            <person name="Saw J.H."/>
            <person name="Jorgensen S.L."/>
            <person name="Zaremba-Niedzwiedzka K."/>
            <person name="Martijn J."/>
            <person name="Lind A.E."/>
            <person name="van Eijk R."/>
            <person name="Schleper C."/>
            <person name="Guy L."/>
            <person name="Ettema T.J."/>
        </authorList>
    </citation>
    <scope>NUCLEOTIDE SEQUENCE</scope>
</reference>
<proteinExistence type="predicted"/>
<dbReference type="AlphaFoldDB" id="A0A0F9G241"/>
<comment type="caution">
    <text evidence="1">The sequence shown here is derived from an EMBL/GenBank/DDBJ whole genome shotgun (WGS) entry which is preliminary data.</text>
</comment>
<sequence>METGMNKQNPLTESEKRMLRGIRRELIDGKRYDFWFVYEHCPYCDRCLNKAIGWEGGYELQLTERFRNDYSVLKGKQLIKNW</sequence>
<accession>A0A0F9G241</accession>
<gene>
    <name evidence="1" type="ORF">LCGC14_1964040</name>
</gene>
<dbReference type="EMBL" id="LAZR01021678">
    <property type="protein sequence ID" value="KKL84501.1"/>
    <property type="molecule type" value="Genomic_DNA"/>
</dbReference>